<sequence length="134" mass="14979">MRRTKIRGFYNGKGTSVNSHYFEDLSTSPVVSADGKRDETKRNPVSRSPLRFGKSSVACMDSRCRCRSSSSSSSISITEPSDQLLLQSRSSSPSSTQQEDSIREDKKIIWSRKSHSSTACVKGFIMYLENLENV</sequence>
<keyword evidence="2" id="KW-1185">Reference proteome</keyword>
<organism evidence="1 2">
    <name type="scientific">Persea americana</name>
    <name type="common">Avocado</name>
    <dbReference type="NCBI Taxonomy" id="3435"/>
    <lineage>
        <taxon>Eukaryota</taxon>
        <taxon>Viridiplantae</taxon>
        <taxon>Streptophyta</taxon>
        <taxon>Embryophyta</taxon>
        <taxon>Tracheophyta</taxon>
        <taxon>Spermatophyta</taxon>
        <taxon>Magnoliopsida</taxon>
        <taxon>Magnoliidae</taxon>
        <taxon>Laurales</taxon>
        <taxon>Lauraceae</taxon>
        <taxon>Persea</taxon>
    </lineage>
</organism>
<dbReference type="EMBL" id="CM056809">
    <property type="protein sequence ID" value="KAJ8647389.1"/>
    <property type="molecule type" value="Genomic_DNA"/>
</dbReference>
<comment type="caution">
    <text evidence="1">The sequence shown here is derived from an EMBL/GenBank/DDBJ whole genome shotgun (WGS) entry which is preliminary data.</text>
</comment>
<proteinExistence type="predicted"/>
<gene>
    <name evidence="1" type="ORF">MRB53_000412</name>
</gene>
<reference evidence="1 2" key="1">
    <citation type="journal article" date="2022" name="Hortic Res">
        <title>A haplotype resolved chromosomal level avocado genome allows analysis of novel avocado genes.</title>
        <authorList>
            <person name="Nath O."/>
            <person name="Fletcher S.J."/>
            <person name="Hayward A."/>
            <person name="Shaw L.M."/>
            <person name="Masouleh A.K."/>
            <person name="Furtado A."/>
            <person name="Henry R.J."/>
            <person name="Mitter N."/>
        </authorList>
    </citation>
    <scope>NUCLEOTIDE SEQUENCE [LARGE SCALE GENOMIC DNA]</scope>
    <source>
        <strain evidence="2">cv. Hass</strain>
    </source>
</reference>
<evidence type="ECO:0000313" key="2">
    <source>
        <dbReference type="Proteomes" id="UP001234297"/>
    </source>
</evidence>
<accession>A0ACC2MP24</accession>
<name>A0ACC2MP24_PERAE</name>
<protein>
    <submittedName>
        <fullName evidence="1">Uncharacterized protein</fullName>
    </submittedName>
</protein>
<evidence type="ECO:0000313" key="1">
    <source>
        <dbReference type="EMBL" id="KAJ8647389.1"/>
    </source>
</evidence>
<dbReference type="Proteomes" id="UP001234297">
    <property type="component" value="Chromosome 1"/>
</dbReference>